<protein>
    <recommendedName>
        <fullName evidence="5">Caleosin</fullName>
    </recommendedName>
</protein>
<keyword evidence="2" id="KW-0472">Membrane</keyword>
<keyword evidence="4" id="KW-1185">Reference proteome</keyword>
<gene>
    <name evidence="3" type="ORF">Cgig2_022146</name>
</gene>
<evidence type="ECO:0008006" key="5">
    <source>
        <dbReference type="Google" id="ProtNLM"/>
    </source>
</evidence>
<keyword evidence="2" id="KW-1133">Transmembrane helix</keyword>
<comment type="similarity">
    <text evidence="1">Belongs to the caleosin family.</text>
</comment>
<dbReference type="OrthoDB" id="640742at2759"/>
<evidence type="ECO:0000256" key="1">
    <source>
        <dbReference type="ARBA" id="ARBA00006765"/>
    </source>
</evidence>
<dbReference type="InterPro" id="IPR007736">
    <property type="entry name" value="Caleosin-related"/>
</dbReference>
<feature type="transmembrane region" description="Helical" evidence="2">
    <location>
        <begin position="114"/>
        <end position="133"/>
    </location>
</feature>
<reference evidence="3" key="1">
    <citation type="submission" date="2022-04" db="EMBL/GenBank/DDBJ databases">
        <title>Carnegiea gigantea Genome sequencing and assembly v2.</title>
        <authorList>
            <person name="Copetti D."/>
            <person name="Sanderson M.J."/>
            <person name="Burquez A."/>
            <person name="Wojciechowski M.F."/>
        </authorList>
    </citation>
    <scope>NUCLEOTIDE SEQUENCE</scope>
    <source>
        <strain evidence="3">SGP5-SGP5p</strain>
        <tissue evidence="3">Aerial part</tissue>
    </source>
</reference>
<evidence type="ECO:0000256" key="2">
    <source>
        <dbReference type="SAM" id="Phobius"/>
    </source>
</evidence>
<comment type="caution">
    <text evidence="3">The sequence shown here is derived from an EMBL/GenBank/DDBJ whole genome shotgun (WGS) entry which is preliminary data.</text>
</comment>
<organism evidence="3 4">
    <name type="scientific">Carnegiea gigantea</name>
    <dbReference type="NCBI Taxonomy" id="171969"/>
    <lineage>
        <taxon>Eukaryota</taxon>
        <taxon>Viridiplantae</taxon>
        <taxon>Streptophyta</taxon>
        <taxon>Embryophyta</taxon>
        <taxon>Tracheophyta</taxon>
        <taxon>Spermatophyta</taxon>
        <taxon>Magnoliopsida</taxon>
        <taxon>eudicotyledons</taxon>
        <taxon>Gunneridae</taxon>
        <taxon>Pentapetalae</taxon>
        <taxon>Caryophyllales</taxon>
        <taxon>Cactineae</taxon>
        <taxon>Cactaceae</taxon>
        <taxon>Cactoideae</taxon>
        <taxon>Echinocereeae</taxon>
        <taxon>Carnegiea</taxon>
    </lineage>
</organism>
<keyword evidence="2" id="KW-0812">Transmembrane</keyword>
<accession>A0A9Q1K1V1</accession>
<evidence type="ECO:0000313" key="3">
    <source>
        <dbReference type="EMBL" id="KAJ8434867.1"/>
    </source>
</evidence>
<dbReference type="GO" id="GO:0005509">
    <property type="term" value="F:calcium ion binding"/>
    <property type="evidence" value="ECO:0007669"/>
    <property type="project" value="TreeGrafter"/>
</dbReference>
<dbReference type="AlphaFoldDB" id="A0A9Q1K1V1"/>
<proteinExistence type="inferred from homology"/>
<dbReference type="Pfam" id="PF05042">
    <property type="entry name" value="Caleosin"/>
    <property type="match status" value="1"/>
</dbReference>
<dbReference type="Proteomes" id="UP001153076">
    <property type="component" value="Unassembled WGS sequence"/>
</dbReference>
<dbReference type="GO" id="GO:0004497">
    <property type="term" value="F:monooxygenase activity"/>
    <property type="evidence" value="ECO:0007669"/>
    <property type="project" value="TreeGrafter"/>
</dbReference>
<dbReference type="EMBL" id="JAKOGI010000448">
    <property type="protein sequence ID" value="KAJ8434867.1"/>
    <property type="molecule type" value="Genomic_DNA"/>
</dbReference>
<sequence length="255" mass="28572">MEMARNAMTTEAPYAPVTVERKVRTDLEVFLPKPCTSLISLLHLLASPALAGLASFSSLFDMPRALAAPDTDHPNGTPAHHHQGLSVLQQHAAFFDQNDDGIIYPWETYTGLRMIGFTMIASLIMAIVINVALSWHTLDSWFPSPLFPIYVHNIHRSKHGSDSGTYDTEGRYVPANLENIFSKYARTVPDKLTFGELWSMTEGNRIASKLEWGILYILARDEEGLLSKEAVRCCFDGSLFEYCAKMNMGFEGKMY</sequence>
<dbReference type="PANTHER" id="PTHR31495:SF50">
    <property type="entry name" value="PEROXYGENASE 1"/>
    <property type="match status" value="1"/>
</dbReference>
<dbReference type="PANTHER" id="PTHR31495">
    <property type="entry name" value="PEROXYGENASE 3-RELATED"/>
    <property type="match status" value="1"/>
</dbReference>
<evidence type="ECO:0000313" key="4">
    <source>
        <dbReference type="Proteomes" id="UP001153076"/>
    </source>
</evidence>
<name>A0A9Q1K1V1_9CARY</name>